<sequence length="124" mass="13623">MQLNVSVEQTARRKGILLGIKNGLGSSAATTPVTFNPYLMPKYLITTRPCRREDKKSMANQQKLINSPPTRDPHPCLHTRITMGGSRAGIVSRYAGEVTGQQSMGALKTNSSDVCPPKLRREEL</sequence>
<accession>A0AAV4U8N4</accession>
<dbReference type="EMBL" id="BPLR01012471">
    <property type="protein sequence ID" value="GIY54108.1"/>
    <property type="molecule type" value="Genomic_DNA"/>
</dbReference>
<gene>
    <name evidence="2" type="ORF">CEXT_739801</name>
</gene>
<dbReference type="AlphaFoldDB" id="A0AAV4U8N4"/>
<evidence type="ECO:0000313" key="2">
    <source>
        <dbReference type="EMBL" id="GIY54108.1"/>
    </source>
</evidence>
<feature type="compositionally biased region" description="Polar residues" evidence="1">
    <location>
        <begin position="58"/>
        <end position="69"/>
    </location>
</feature>
<keyword evidence="3" id="KW-1185">Reference proteome</keyword>
<evidence type="ECO:0000313" key="3">
    <source>
        <dbReference type="Proteomes" id="UP001054945"/>
    </source>
</evidence>
<reference evidence="2 3" key="1">
    <citation type="submission" date="2021-06" db="EMBL/GenBank/DDBJ databases">
        <title>Caerostris extrusa draft genome.</title>
        <authorList>
            <person name="Kono N."/>
            <person name="Arakawa K."/>
        </authorList>
    </citation>
    <scope>NUCLEOTIDE SEQUENCE [LARGE SCALE GENOMIC DNA]</scope>
</reference>
<evidence type="ECO:0008006" key="4">
    <source>
        <dbReference type="Google" id="ProtNLM"/>
    </source>
</evidence>
<organism evidence="2 3">
    <name type="scientific">Caerostris extrusa</name>
    <name type="common">Bark spider</name>
    <name type="synonym">Caerostris bankana</name>
    <dbReference type="NCBI Taxonomy" id="172846"/>
    <lineage>
        <taxon>Eukaryota</taxon>
        <taxon>Metazoa</taxon>
        <taxon>Ecdysozoa</taxon>
        <taxon>Arthropoda</taxon>
        <taxon>Chelicerata</taxon>
        <taxon>Arachnida</taxon>
        <taxon>Araneae</taxon>
        <taxon>Araneomorphae</taxon>
        <taxon>Entelegynae</taxon>
        <taxon>Araneoidea</taxon>
        <taxon>Araneidae</taxon>
        <taxon>Caerostris</taxon>
    </lineage>
</organism>
<evidence type="ECO:0000256" key="1">
    <source>
        <dbReference type="SAM" id="MobiDB-lite"/>
    </source>
</evidence>
<dbReference type="Proteomes" id="UP001054945">
    <property type="component" value="Unassembled WGS sequence"/>
</dbReference>
<comment type="caution">
    <text evidence="2">The sequence shown here is derived from an EMBL/GenBank/DDBJ whole genome shotgun (WGS) entry which is preliminary data.</text>
</comment>
<feature type="compositionally biased region" description="Polar residues" evidence="1">
    <location>
        <begin position="102"/>
        <end position="113"/>
    </location>
</feature>
<feature type="region of interest" description="Disordered" evidence="1">
    <location>
        <begin position="102"/>
        <end position="124"/>
    </location>
</feature>
<protein>
    <recommendedName>
        <fullName evidence="4">Ribosomal protein S11</fullName>
    </recommendedName>
</protein>
<feature type="region of interest" description="Disordered" evidence="1">
    <location>
        <begin position="50"/>
        <end position="76"/>
    </location>
</feature>
<name>A0AAV4U8N4_CAEEX</name>
<proteinExistence type="predicted"/>